<sequence length="54" mass="5557">MGSCPGSDGEPTTTSIDVSGNPRLYPVLEGDDPTEGIVDLAVPEGVQVFTMTFG</sequence>
<evidence type="ECO:0000256" key="1">
    <source>
        <dbReference type="SAM" id="MobiDB-lite"/>
    </source>
</evidence>
<evidence type="ECO:0000259" key="2">
    <source>
        <dbReference type="Pfam" id="PF17991"/>
    </source>
</evidence>
<feature type="region of interest" description="Disordered" evidence="1">
    <location>
        <begin position="1"/>
        <end position="24"/>
    </location>
</feature>
<dbReference type="Proteomes" id="UP001597338">
    <property type="component" value="Unassembled WGS sequence"/>
</dbReference>
<dbReference type="RefSeq" id="WP_377199646.1">
    <property type="nucleotide sequence ID" value="NZ_JBHUHF010000001.1"/>
</dbReference>
<accession>A0ABW4VBN5</accession>
<proteinExistence type="predicted"/>
<name>A0ABW4VBN5_9MICO</name>
<organism evidence="3 4">
    <name type="scientific">Promicromonospora aerolata</name>
    <dbReference type="NCBI Taxonomy" id="195749"/>
    <lineage>
        <taxon>Bacteria</taxon>
        <taxon>Bacillati</taxon>
        <taxon>Actinomycetota</taxon>
        <taxon>Actinomycetes</taxon>
        <taxon>Micrococcales</taxon>
        <taxon>Promicromonosporaceae</taxon>
        <taxon>Promicromonospora</taxon>
    </lineage>
</organism>
<feature type="domain" description="DipZ thioredoxin-like C-terminal" evidence="2">
    <location>
        <begin position="12"/>
        <end position="54"/>
    </location>
</feature>
<comment type="caution">
    <text evidence="3">The sequence shown here is derived from an EMBL/GenBank/DDBJ whole genome shotgun (WGS) entry which is preliminary data.</text>
</comment>
<keyword evidence="4" id="KW-1185">Reference proteome</keyword>
<evidence type="ECO:0000313" key="4">
    <source>
        <dbReference type="Proteomes" id="UP001597338"/>
    </source>
</evidence>
<dbReference type="InterPro" id="IPR041017">
    <property type="entry name" value="Thioredoxin_10"/>
</dbReference>
<evidence type="ECO:0000313" key="3">
    <source>
        <dbReference type="EMBL" id="MFD2027929.1"/>
    </source>
</evidence>
<reference evidence="4" key="1">
    <citation type="journal article" date="2019" name="Int. J. Syst. Evol. Microbiol.">
        <title>The Global Catalogue of Microorganisms (GCM) 10K type strain sequencing project: providing services to taxonomists for standard genome sequencing and annotation.</title>
        <authorList>
            <consortium name="The Broad Institute Genomics Platform"/>
            <consortium name="The Broad Institute Genome Sequencing Center for Infectious Disease"/>
            <person name="Wu L."/>
            <person name="Ma J."/>
        </authorList>
    </citation>
    <scope>NUCLEOTIDE SEQUENCE [LARGE SCALE GENOMIC DNA]</scope>
    <source>
        <strain evidence="4">CCM 7043</strain>
    </source>
</reference>
<dbReference type="EMBL" id="JBHUHF010000001">
    <property type="protein sequence ID" value="MFD2027929.1"/>
    <property type="molecule type" value="Genomic_DNA"/>
</dbReference>
<gene>
    <name evidence="3" type="ORF">ACFSL2_20705</name>
</gene>
<protein>
    <recommendedName>
        <fullName evidence="2">DipZ thioredoxin-like C-terminal domain-containing protein</fullName>
    </recommendedName>
</protein>
<dbReference type="Gene3D" id="2.60.120.260">
    <property type="entry name" value="Galactose-binding domain-like"/>
    <property type="match status" value="1"/>
</dbReference>
<dbReference type="Pfam" id="PF17991">
    <property type="entry name" value="Thioredoxin_10"/>
    <property type="match status" value="1"/>
</dbReference>